<keyword evidence="3 4" id="KW-0732">Signal</keyword>
<dbReference type="RefSeq" id="WP_064583238.1">
    <property type="nucleotide sequence ID" value="NZ_CP015878.1"/>
</dbReference>
<feature type="chain" id="PRO_5008391640" evidence="4">
    <location>
        <begin position="24"/>
        <end position="423"/>
    </location>
</feature>
<evidence type="ECO:0000256" key="3">
    <source>
        <dbReference type="ARBA" id="ARBA00022729"/>
    </source>
</evidence>
<dbReference type="PANTHER" id="PTHR34596">
    <property type="entry name" value="CHITOPORIN"/>
    <property type="match status" value="1"/>
</dbReference>
<evidence type="ECO:0000256" key="4">
    <source>
        <dbReference type="SAM" id="SignalP"/>
    </source>
</evidence>
<dbReference type="EMBL" id="CP015878">
    <property type="protein sequence ID" value="ANI15412.1"/>
    <property type="molecule type" value="Genomic_DNA"/>
</dbReference>
<name>A0A1A9KD09_9PSED</name>
<dbReference type="GO" id="GO:0016020">
    <property type="term" value="C:membrane"/>
    <property type="evidence" value="ECO:0007669"/>
    <property type="project" value="InterPro"/>
</dbReference>
<accession>A0A1A9KD09</accession>
<gene>
    <name evidence="5" type="ORF">A9C11_16150</name>
</gene>
<keyword evidence="2" id="KW-0813">Transport</keyword>
<sequence>MHKATPNTLAATISLLCVASAYAAGFVDDSHADLVLRNYYFDRNYLGETSQAAAREWAQGFILNFKSGFTEGPVGFGLDAQGMLGLKLDSSADRAGTGLLPYDPVTREPADDYSELGLTAKMRVSKSELQAGTISTFLPIAFASPTRLLPQTFRGTYLRSQDIDGLSLHAGWLDRINLRDSTDYQKMSVGAPNGRFNGTATSDRFTFLGGDYAWSKQLTLKYYHAELDQLYRKDYFGFVDQRALGPGQLKSDFRLFVTGEDGAAKAGKVDNRNSALMLTYAWASHSLGVGYMRLDGDTAMPYLFGTEPLVITEGTLSSEFINPKERSWQVKFDQDFAGAGLPGLKGMLRYVRGDNIELAKFGGSGLTESEKDLELSYTVQSGSLKGVALRVRHAWYRNDFAPGATHRDDNELRVNIDYTLALW</sequence>
<comment type="similarity">
    <text evidence="1">Belongs to the outer membrane porin (Opr) (TC 1.B.25) family.</text>
</comment>
<dbReference type="Pfam" id="PF03573">
    <property type="entry name" value="OprD"/>
    <property type="match status" value="1"/>
</dbReference>
<dbReference type="PANTHER" id="PTHR34596:SF2">
    <property type="entry name" value="CHITOPORIN"/>
    <property type="match status" value="1"/>
</dbReference>
<dbReference type="Proteomes" id="UP000077748">
    <property type="component" value="Chromosome"/>
</dbReference>
<evidence type="ECO:0000313" key="5">
    <source>
        <dbReference type="EMBL" id="ANI15412.1"/>
    </source>
</evidence>
<reference evidence="5 6" key="1">
    <citation type="submission" date="2016-05" db="EMBL/GenBank/DDBJ databases">
        <title>Genome Sequence of Pseudomonas citronellolis Strain SJTE-3, an Estrogens and Persistent Organic Pollutants degradation strain.</title>
        <authorList>
            <person name="Liang R."/>
        </authorList>
    </citation>
    <scope>NUCLEOTIDE SEQUENCE [LARGE SCALE GENOMIC DNA]</scope>
    <source>
        <strain evidence="5 6">SJTE-3</strain>
    </source>
</reference>
<evidence type="ECO:0000313" key="6">
    <source>
        <dbReference type="Proteomes" id="UP000077748"/>
    </source>
</evidence>
<organism evidence="5 6">
    <name type="scientific">Pseudomonas citronellolis</name>
    <dbReference type="NCBI Taxonomy" id="53408"/>
    <lineage>
        <taxon>Bacteria</taxon>
        <taxon>Pseudomonadati</taxon>
        <taxon>Pseudomonadota</taxon>
        <taxon>Gammaproteobacteria</taxon>
        <taxon>Pseudomonadales</taxon>
        <taxon>Pseudomonadaceae</taxon>
        <taxon>Pseudomonas</taxon>
    </lineage>
</organism>
<dbReference type="AlphaFoldDB" id="A0A1A9KD09"/>
<proteinExistence type="inferred from homology"/>
<feature type="signal peptide" evidence="4">
    <location>
        <begin position="1"/>
        <end position="23"/>
    </location>
</feature>
<evidence type="ECO:0000256" key="1">
    <source>
        <dbReference type="ARBA" id="ARBA00009075"/>
    </source>
</evidence>
<dbReference type="InterPro" id="IPR023614">
    <property type="entry name" value="Porin_dom_sf"/>
</dbReference>
<protein>
    <submittedName>
        <fullName evidence="5">Porin</fullName>
    </submittedName>
</protein>
<evidence type="ECO:0000256" key="2">
    <source>
        <dbReference type="ARBA" id="ARBA00022448"/>
    </source>
</evidence>
<dbReference type="InterPro" id="IPR005318">
    <property type="entry name" value="OM_porin_bac"/>
</dbReference>
<dbReference type="Gene3D" id="2.40.160.10">
    <property type="entry name" value="Porin"/>
    <property type="match status" value="1"/>
</dbReference>
<dbReference type="GO" id="GO:0015288">
    <property type="term" value="F:porin activity"/>
    <property type="evidence" value="ECO:0007669"/>
    <property type="project" value="TreeGrafter"/>
</dbReference>